<keyword evidence="1" id="KW-1133">Transmembrane helix</keyword>
<protein>
    <submittedName>
        <fullName evidence="2">Uncharacterized protein</fullName>
    </submittedName>
</protein>
<keyword evidence="1" id="KW-0812">Transmembrane</keyword>
<comment type="caution">
    <text evidence="2">The sequence shown here is derived from an EMBL/GenBank/DDBJ whole genome shotgun (WGS) entry which is preliminary data.</text>
</comment>
<dbReference type="AlphaFoldDB" id="A0A9P4UH87"/>
<gene>
    <name evidence="2" type="ORF">P171DRAFT_427537</name>
</gene>
<keyword evidence="1" id="KW-0472">Membrane</keyword>
<organism evidence="2 3">
    <name type="scientific">Karstenula rhodostoma CBS 690.94</name>
    <dbReference type="NCBI Taxonomy" id="1392251"/>
    <lineage>
        <taxon>Eukaryota</taxon>
        <taxon>Fungi</taxon>
        <taxon>Dikarya</taxon>
        <taxon>Ascomycota</taxon>
        <taxon>Pezizomycotina</taxon>
        <taxon>Dothideomycetes</taxon>
        <taxon>Pleosporomycetidae</taxon>
        <taxon>Pleosporales</taxon>
        <taxon>Massarineae</taxon>
        <taxon>Didymosphaeriaceae</taxon>
        <taxon>Karstenula</taxon>
    </lineage>
</organism>
<feature type="transmembrane region" description="Helical" evidence="1">
    <location>
        <begin position="12"/>
        <end position="33"/>
    </location>
</feature>
<dbReference type="Proteomes" id="UP000799764">
    <property type="component" value="Unassembled WGS sequence"/>
</dbReference>
<evidence type="ECO:0000313" key="2">
    <source>
        <dbReference type="EMBL" id="KAF2449333.1"/>
    </source>
</evidence>
<reference evidence="2" key="1">
    <citation type="journal article" date="2020" name="Stud. Mycol.">
        <title>101 Dothideomycetes genomes: a test case for predicting lifestyles and emergence of pathogens.</title>
        <authorList>
            <person name="Haridas S."/>
            <person name="Albert R."/>
            <person name="Binder M."/>
            <person name="Bloem J."/>
            <person name="Labutti K."/>
            <person name="Salamov A."/>
            <person name="Andreopoulos B."/>
            <person name="Baker S."/>
            <person name="Barry K."/>
            <person name="Bills G."/>
            <person name="Bluhm B."/>
            <person name="Cannon C."/>
            <person name="Castanera R."/>
            <person name="Culley D."/>
            <person name="Daum C."/>
            <person name="Ezra D."/>
            <person name="Gonzalez J."/>
            <person name="Henrissat B."/>
            <person name="Kuo A."/>
            <person name="Liang C."/>
            <person name="Lipzen A."/>
            <person name="Lutzoni F."/>
            <person name="Magnuson J."/>
            <person name="Mondo S."/>
            <person name="Nolan M."/>
            <person name="Ohm R."/>
            <person name="Pangilinan J."/>
            <person name="Park H.-J."/>
            <person name="Ramirez L."/>
            <person name="Alfaro M."/>
            <person name="Sun H."/>
            <person name="Tritt A."/>
            <person name="Yoshinaga Y."/>
            <person name="Zwiers L.-H."/>
            <person name="Turgeon B."/>
            <person name="Goodwin S."/>
            <person name="Spatafora J."/>
            <person name="Crous P."/>
            <person name="Grigoriev I."/>
        </authorList>
    </citation>
    <scope>NUCLEOTIDE SEQUENCE</scope>
    <source>
        <strain evidence="2">CBS 690.94</strain>
    </source>
</reference>
<sequence>MQTRLADLHFLLYDFCGVIVLFGSLALVVVFAIKQFAKKKGNVHGIIRLNKGVDMVFAILGWIAIVVSFLLGMIVAARVVFQIWR</sequence>
<dbReference type="OrthoDB" id="3231000at2759"/>
<evidence type="ECO:0000256" key="1">
    <source>
        <dbReference type="SAM" id="Phobius"/>
    </source>
</evidence>
<name>A0A9P4UH87_9PLEO</name>
<dbReference type="EMBL" id="MU001494">
    <property type="protein sequence ID" value="KAF2449333.1"/>
    <property type="molecule type" value="Genomic_DNA"/>
</dbReference>
<accession>A0A9P4UH87</accession>
<feature type="transmembrane region" description="Helical" evidence="1">
    <location>
        <begin position="54"/>
        <end position="81"/>
    </location>
</feature>
<evidence type="ECO:0000313" key="3">
    <source>
        <dbReference type="Proteomes" id="UP000799764"/>
    </source>
</evidence>
<proteinExistence type="predicted"/>
<keyword evidence="3" id="KW-1185">Reference proteome</keyword>